<keyword evidence="3" id="KW-1185">Reference proteome</keyword>
<name>A0A813WR73_9BILA</name>
<evidence type="ECO:0000313" key="3">
    <source>
        <dbReference type="Proteomes" id="UP000663879"/>
    </source>
</evidence>
<feature type="transmembrane region" description="Helical" evidence="1">
    <location>
        <begin position="83"/>
        <end position="105"/>
    </location>
</feature>
<evidence type="ECO:0000256" key="1">
    <source>
        <dbReference type="SAM" id="Phobius"/>
    </source>
</evidence>
<feature type="transmembrane region" description="Helical" evidence="1">
    <location>
        <begin position="14"/>
        <end position="37"/>
    </location>
</feature>
<gene>
    <name evidence="2" type="ORF">OXX778_LOCUS9633</name>
</gene>
<organism evidence="2 3">
    <name type="scientific">Brachionus calyciflorus</name>
    <dbReference type="NCBI Taxonomy" id="104777"/>
    <lineage>
        <taxon>Eukaryota</taxon>
        <taxon>Metazoa</taxon>
        <taxon>Spiralia</taxon>
        <taxon>Gnathifera</taxon>
        <taxon>Rotifera</taxon>
        <taxon>Eurotatoria</taxon>
        <taxon>Monogononta</taxon>
        <taxon>Pseudotrocha</taxon>
        <taxon>Ploima</taxon>
        <taxon>Brachionidae</taxon>
        <taxon>Brachionus</taxon>
    </lineage>
</organism>
<evidence type="ECO:0008006" key="4">
    <source>
        <dbReference type="Google" id="ProtNLM"/>
    </source>
</evidence>
<keyword evidence="1" id="KW-0472">Membrane</keyword>
<protein>
    <recommendedName>
        <fullName evidence="4">G-protein coupled receptors family 1 profile domain-containing protein</fullName>
    </recommendedName>
</protein>
<keyword evidence="1" id="KW-1133">Transmembrane helix</keyword>
<dbReference type="AlphaFoldDB" id="A0A813WR73"/>
<dbReference type="Gene3D" id="1.20.1070.10">
    <property type="entry name" value="Rhodopsin 7-helix transmembrane proteins"/>
    <property type="match status" value="1"/>
</dbReference>
<dbReference type="OrthoDB" id="10191635at2759"/>
<dbReference type="SUPFAM" id="SSF81321">
    <property type="entry name" value="Family A G protein-coupled receptor-like"/>
    <property type="match status" value="1"/>
</dbReference>
<sequence length="353" mass="41865">MMAGEYYEEKNDLILTYICPILGLCGFLLHSLSFLVYSNSKFKELLYKYLKMESLNVLLDLLITSLKPIYFCRTCDVSRTHFVQIYFIAFMVYGASILELSAIMNRNLSTLCCLILLRKKFSKLRITLILNYYKILNLIIFVISALIFVYQVFEFKIVNNENEKFYNVEKSQFSKTTLKSVLEVTSFIFRDGINLSILILLNIFIFICFKNDLSKKKAFFKSKNSNTELTTFKDISSSVRDTRQSTEKKYVVKTRNDRIKQSERKQTIMVFLTCLCCITGRLPILIYYILSNLDKKNNYKQLDNVAVMIIYLTYVFNFFLYYQSNRRFKQTLIQMCSDCLKKFNEKFKKLYYF</sequence>
<comment type="caution">
    <text evidence="2">The sequence shown here is derived from an EMBL/GenBank/DDBJ whole genome shotgun (WGS) entry which is preliminary data.</text>
</comment>
<reference evidence="2" key="1">
    <citation type="submission" date="2021-02" db="EMBL/GenBank/DDBJ databases">
        <authorList>
            <person name="Nowell W R."/>
        </authorList>
    </citation>
    <scope>NUCLEOTIDE SEQUENCE</scope>
    <source>
        <strain evidence="2">Ploen Becks lab</strain>
    </source>
</reference>
<feature type="transmembrane region" description="Helical" evidence="1">
    <location>
        <begin position="126"/>
        <end position="153"/>
    </location>
</feature>
<dbReference type="Proteomes" id="UP000663879">
    <property type="component" value="Unassembled WGS sequence"/>
</dbReference>
<dbReference type="EMBL" id="CAJNOC010001439">
    <property type="protein sequence ID" value="CAF0864996.1"/>
    <property type="molecule type" value="Genomic_DNA"/>
</dbReference>
<accession>A0A813WR73</accession>
<proteinExistence type="predicted"/>
<feature type="transmembrane region" description="Helical" evidence="1">
    <location>
        <begin position="268"/>
        <end position="290"/>
    </location>
</feature>
<feature type="transmembrane region" description="Helical" evidence="1">
    <location>
        <begin position="302"/>
        <end position="322"/>
    </location>
</feature>
<keyword evidence="1" id="KW-0812">Transmembrane</keyword>
<evidence type="ECO:0000313" key="2">
    <source>
        <dbReference type="EMBL" id="CAF0864996.1"/>
    </source>
</evidence>
<feature type="transmembrane region" description="Helical" evidence="1">
    <location>
        <begin position="187"/>
        <end position="209"/>
    </location>
</feature>